<dbReference type="AlphaFoldDB" id="A0A0E9X7C4"/>
<protein>
    <submittedName>
        <fullName evidence="1">Uncharacterized protein</fullName>
    </submittedName>
</protein>
<reference evidence="1" key="2">
    <citation type="journal article" date="2015" name="Fish Shellfish Immunol.">
        <title>Early steps in the European eel (Anguilla anguilla)-Vibrio vulnificus interaction in the gills: Role of the RtxA13 toxin.</title>
        <authorList>
            <person name="Callol A."/>
            <person name="Pajuelo D."/>
            <person name="Ebbesson L."/>
            <person name="Teles M."/>
            <person name="MacKenzie S."/>
            <person name="Amaro C."/>
        </authorList>
    </citation>
    <scope>NUCLEOTIDE SEQUENCE</scope>
</reference>
<organism evidence="1">
    <name type="scientific">Anguilla anguilla</name>
    <name type="common">European freshwater eel</name>
    <name type="synonym">Muraena anguilla</name>
    <dbReference type="NCBI Taxonomy" id="7936"/>
    <lineage>
        <taxon>Eukaryota</taxon>
        <taxon>Metazoa</taxon>
        <taxon>Chordata</taxon>
        <taxon>Craniata</taxon>
        <taxon>Vertebrata</taxon>
        <taxon>Euteleostomi</taxon>
        <taxon>Actinopterygii</taxon>
        <taxon>Neopterygii</taxon>
        <taxon>Teleostei</taxon>
        <taxon>Anguilliformes</taxon>
        <taxon>Anguillidae</taxon>
        <taxon>Anguilla</taxon>
    </lineage>
</organism>
<reference evidence="1" key="1">
    <citation type="submission" date="2014-11" db="EMBL/GenBank/DDBJ databases">
        <authorList>
            <person name="Amaro Gonzalez C."/>
        </authorList>
    </citation>
    <scope>NUCLEOTIDE SEQUENCE</scope>
</reference>
<proteinExistence type="predicted"/>
<name>A0A0E9X7C4_ANGAN</name>
<evidence type="ECO:0000313" key="1">
    <source>
        <dbReference type="EMBL" id="JAH97608.1"/>
    </source>
</evidence>
<accession>A0A0E9X7C4</accession>
<dbReference type="EMBL" id="GBXM01010969">
    <property type="protein sequence ID" value="JAH97608.1"/>
    <property type="molecule type" value="Transcribed_RNA"/>
</dbReference>
<sequence length="78" mass="8876">MQTMLYFHFCKSGYLTEPIVWVTVEWGNVCCSAGEGMFCDLATSVNTHNRPLWQGVINTPYISANGLNDFQRHYLIKG</sequence>